<comment type="caution">
    <text evidence="2">The sequence shown here is derived from an EMBL/GenBank/DDBJ whole genome shotgun (WGS) entry which is preliminary data.</text>
</comment>
<feature type="compositionally biased region" description="Gly residues" evidence="1">
    <location>
        <begin position="99"/>
        <end position="108"/>
    </location>
</feature>
<dbReference type="EMBL" id="JAMKOV010000058">
    <property type="protein sequence ID" value="KAI8034807.1"/>
    <property type="molecule type" value="Genomic_DNA"/>
</dbReference>
<organism evidence="2 3">
    <name type="scientific">Drosophila gunungcola</name>
    <name type="common">fruit fly</name>
    <dbReference type="NCBI Taxonomy" id="103775"/>
    <lineage>
        <taxon>Eukaryota</taxon>
        <taxon>Metazoa</taxon>
        <taxon>Ecdysozoa</taxon>
        <taxon>Arthropoda</taxon>
        <taxon>Hexapoda</taxon>
        <taxon>Insecta</taxon>
        <taxon>Pterygota</taxon>
        <taxon>Neoptera</taxon>
        <taxon>Endopterygota</taxon>
        <taxon>Diptera</taxon>
        <taxon>Brachycera</taxon>
        <taxon>Muscomorpha</taxon>
        <taxon>Ephydroidea</taxon>
        <taxon>Drosophilidae</taxon>
        <taxon>Drosophila</taxon>
        <taxon>Sophophora</taxon>
    </lineage>
</organism>
<sequence>MAKELVTTPMYRRYIAVSPTSGQVPPIRRQLSPGPKETSTNTTVLRQMQCTEIWGPVNPAWDWDSESAQLRVRPSASASAAAFHRAQHPHSNPRSQKDGGFGKYGKYR</sequence>
<name>A0A9Q0BJU3_9MUSC</name>
<protein>
    <submittedName>
        <fullName evidence="2">Uncharacterized protein</fullName>
    </submittedName>
</protein>
<dbReference type="Proteomes" id="UP001059596">
    <property type="component" value="Unassembled WGS sequence"/>
</dbReference>
<keyword evidence="3" id="KW-1185">Reference proteome</keyword>
<dbReference type="AlphaFoldDB" id="A0A9Q0BJU3"/>
<feature type="region of interest" description="Disordered" evidence="1">
    <location>
        <begin position="72"/>
        <end position="108"/>
    </location>
</feature>
<reference evidence="2" key="1">
    <citation type="journal article" date="2023" name="Genome Biol. Evol.">
        <title>Long-read-based Genome Assembly of Drosophila gunungcola Reveals Fewer Chemosensory Genes in Flower-breeding Species.</title>
        <authorList>
            <person name="Negi A."/>
            <person name="Liao B.Y."/>
            <person name="Yeh S.D."/>
        </authorList>
    </citation>
    <scope>NUCLEOTIDE SEQUENCE</scope>
    <source>
        <strain evidence="2">Sukarami</strain>
    </source>
</reference>
<feature type="region of interest" description="Disordered" evidence="1">
    <location>
        <begin position="20"/>
        <end position="42"/>
    </location>
</feature>
<accession>A0A9Q0BJU3</accession>
<gene>
    <name evidence="2" type="ORF">M5D96_012471</name>
</gene>
<proteinExistence type="predicted"/>
<evidence type="ECO:0000313" key="3">
    <source>
        <dbReference type="Proteomes" id="UP001059596"/>
    </source>
</evidence>
<evidence type="ECO:0000256" key="1">
    <source>
        <dbReference type="SAM" id="MobiDB-lite"/>
    </source>
</evidence>
<evidence type="ECO:0000313" key="2">
    <source>
        <dbReference type="EMBL" id="KAI8034807.1"/>
    </source>
</evidence>